<proteinExistence type="predicted"/>
<organism evidence="1 2">
    <name type="scientific">Camellia lanceoleosa</name>
    <dbReference type="NCBI Taxonomy" id="1840588"/>
    <lineage>
        <taxon>Eukaryota</taxon>
        <taxon>Viridiplantae</taxon>
        <taxon>Streptophyta</taxon>
        <taxon>Embryophyta</taxon>
        <taxon>Tracheophyta</taxon>
        <taxon>Spermatophyta</taxon>
        <taxon>Magnoliopsida</taxon>
        <taxon>eudicotyledons</taxon>
        <taxon>Gunneridae</taxon>
        <taxon>Pentapetalae</taxon>
        <taxon>asterids</taxon>
        <taxon>Ericales</taxon>
        <taxon>Theaceae</taxon>
        <taxon>Camellia</taxon>
    </lineage>
</organism>
<sequence length="32" mass="3373">MSSFLKSSCGTLSPDGPRPGVRIPWPMALARG</sequence>
<protein>
    <submittedName>
        <fullName evidence="1">Uncharacterized protein</fullName>
    </submittedName>
</protein>
<accession>A0ACC0ISK4</accession>
<reference evidence="1 2" key="1">
    <citation type="journal article" date="2022" name="Plant J.">
        <title>Chromosome-level genome of Camellia lanceoleosa provides a valuable resource for understanding genome evolution and self-incompatibility.</title>
        <authorList>
            <person name="Gong W."/>
            <person name="Xiao S."/>
            <person name="Wang L."/>
            <person name="Liao Z."/>
            <person name="Chang Y."/>
            <person name="Mo W."/>
            <person name="Hu G."/>
            <person name="Li W."/>
            <person name="Zhao G."/>
            <person name="Zhu H."/>
            <person name="Hu X."/>
            <person name="Ji K."/>
            <person name="Xiang X."/>
            <person name="Song Q."/>
            <person name="Yuan D."/>
            <person name="Jin S."/>
            <person name="Zhang L."/>
        </authorList>
    </citation>
    <scope>NUCLEOTIDE SEQUENCE [LARGE SCALE GENOMIC DNA]</scope>
    <source>
        <strain evidence="1">SQ_2022a</strain>
    </source>
</reference>
<evidence type="ECO:0000313" key="1">
    <source>
        <dbReference type="EMBL" id="KAI8028445.1"/>
    </source>
</evidence>
<name>A0ACC0ISK4_9ERIC</name>
<keyword evidence="2" id="KW-1185">Reference proteome</keyword>
<comment type="caution">
    <text evidence="1">The sequence shown here is derived from an EMBL/GenBank/DDBJ whole genome shotgun (WGS) entry which is preliminary data.</text>
</comment>
<evidence type="ECO:0000313" key="2">
    <source>
        <dbReference type="Proteomes" id="UP001060215"/>
    </source>
</evidence>
<gene>
    <name evidence="1" type="ORF">LOK49_LG02G01545</name>
</gene>
<dbReference type="EMBL" id="CM045760">
    <property type="protein sequence ID" value="KAI8028445.1"/>
    <property type="molecule type" value="Genomic_DNA"/>
</dbReference>
<dbReference type="Proteomes" id="UP001060215">
    <property type="component" value="Chromosome 3"/>
</dbReference>